<dbReference type="InterPro" id="IPR037066">
    <property type="entry name" value="Plug_dom_sf"/>
</dbReference>
<organism evidence="10 11">
    <name type="scientific">Chitinophaga niastensis</name>
    <dbReference type="NCBI Taxonomy" id="536980"/>
    <lineage>
        <taxon>Bacteria</taxon>
        <taxon>Pseudomonadati</taxon>
        <taxon>Bacteroidota</taxon>
        <taxon>Chitinophagia</taxon>
        <taxon>Chitinophagales</taxon>
        <taxon>Chitinophagaceae</taxon>
        <taxon>Chitinophaga</taxon>
    </lineage>
</organism>
<evidence type="ECO:0000256" key="5">
    <source>
        <dbReference type="ARBA" id="ARBA00022729"/>
    </source>
</evidence>
<dbReference type="PANTHER" id="PTHR30069">
    <property type="entry name" value="TONB-DEPENDENT OUTER MEMBRANE RECEPTOR"/>
    <property type="match status" value="1"/>
</dbReference>
<dbReference type="GO" id="GO:0015344">
    <property type="term" value="F:siderophore uptake transmembrane transporter activity"/>
    <property type="evidence" value="ECO:0007669"/>
    <property type="project" value="TreeGrafter"/>
</dbReference>
<dbReference type="InterPro" id="IPR023997">
    <property type="entry name" value="TonB-dep_OMP_SusC/RagA_CS"/>
</dbReference>
<comment type="caution">
    <text evidence="10">The sequence shown here is derived from an EMBL/GenBank/DDBJ whole genome shotgun (WGS) entry which is preliminary data.</text>
</comment>
<evidence type="ECO:0000313" key="10">
    <source>
        <dbReference type="EMBL" id="PSL44691.1"/>
    </source>
</evidence>
<dbReference type="Pfam" id="PF07715">
    <property type="entry name" value="Plug"/>
    <property type="match status" value="1"/>
</dbReference>
<proteinExistence type="inferred from homology"/>
<keyword evidence="3 8" id="KW-1134">Transmembrane beta strand</keyword>
<evidence type="ECO:0000256" key="1">
    <source>
        <dbReference type="ARBA" id="ARBA00004571"/>
    </source>
</evidence>
<name>A0A2P8HES4_CHINA</name>
<gene>
    <name evidence="10" type="ORF">CLV51_10563</name>
</gene>
<evidence type="ECO:0000256" key="4">
    <source>
        <dbReference type="ARBA" id="ARBA00022692"/>
    </source>
</evidence>
<protein>
    <submittedName>
        <fullName evidence="10">TonB-linked SusC/RagA family outer membrane protein</fullName>
    </submittedName>
</protein>
<dbReference type="InterPro" id="IPR039426">
    <property type="entry name" value="TonB-dep_rcpt-like"/>
</dbReference>
<dbReference type="PANTHER" id="PTHR30069:SF29">
    <property type="entry name" value="HEMOGLOBIN AND HEMOGLOBIN-HAPTOGLOBIN-BINDING PROTEIN 1-RELATED"/>
    <property type="match status" value="1"/>
</dbReference>
<comment type="similarity">
    <text evidence="8">Belongs to the TonB-dependent receptor family.</text>
</comment>
<comment type="subcellular location">
    <subcellularLocation>
        <location evidence="1 8">Cell outer membrane</location>
        <topology evidence="1 8">Multi-pass membrane protein</topology>
    </subcellularLocation>
</comment>
<sequence length="1032" mass="114713">MLWTLTLLNFVLYSTHIYSQSKITVKGVITDSTGVPLPGATVSLNGDMKIGTATSKDGAFELNVPLGSKLKVTMTGFQTTFVVASSPQLTIKMATSTTDLKDLVVVGYSTQSRKLVTGSIATMKMDDNRRNAPTTSPANLLAGQMAGVSVGTPSGIPGSQASITIRTGSSWNKQDALFVIDGIISTASDFNNLSPNDIDNVSVLKDAAAAAVYGSRAAGGVVVVTTRQGKNGIPRISYSFNTGVDKRGGNASLTSAVETGEIYNRINPNSNSIWTPSDFDYFKKINNGWGYNQLDAVWRDPSTQAHNLSASGGSEKVRYYIGGSYVKQDAMLKNLTFNKYNIRANVTADITNRWQLFAGLSLNNNVSDGPPSTSVGGNVSDIYRKEMLWQPEQPIWTDGGNPIDYGWIGNVGAEVRGDGGYIKSNFLYPALNLKLTYKIPGIEGLSASTQFGKSYYMFRSKSFEKQYNMWVMKTTGVRQISTKDADLVTLKKSSQISKTFLEEDYNWFNMSQLNFQLNYDSTFGGVHHVKGTMVYEQYENQSGGIQSARDNFPVYTTDQWWATSNDRIDSYNGGNTTQKTGRRSWVGQLFYDYDGKYLANFSYRYDGSMNFAYDNRWGFFPSGSVGWILSKESFFEQLHSIDFLKIRASAGLTGNDAVGGWQWQQSYQSGSGAYFGTNPLTNAGITYGPIVNEHLTWEKTLSYNAGVDVEFLKHFNATAEYYFVKTYDILGARNASVPPTFSRKLPSSNYGQINARGLEFTVGYRNKYRDIDYHINANASYGGAKYIIRDENPTYPYQQQVGTDMTRITSRIATGMLRTQADVDAFVAAHPNYNYYGIAPQAGQLVYQDISGPDGKPDGKIDDWDIVTVKANNNPLLLGLNMGFEWKGFSLDATFSGRLHQWRFVNNLVDGNVEWNRMWRKWYTDGWTPNNTNGSLPIRYSANDGTRRVTNDQSTFWLQNANFLRLRFLSIAYSIPQKYVSKAGLSGLKFYFSGSNLFVISKFKQKFYDPEIGDGFSFPIMKTFNFGVNVSL</sequence>
<dbReference type="GO" id="GO:0044718">
    <property type="term" value="P:siderophore transmembrane transport"/>
    <property type="evidence" value="ECO:0007669"/>
    <property type="project" value="TreeGrafter"/>
</dbReference>
<dbReference type="NCBIfam" id="TIGR04056">
    <property type="entry name" value="OMP_RagA_SusC"/>
    <property type="match status" value="1"/>
</dbReference>
<dbReference type="GO" id="GO:0009279">
    <property type="term" value="C:cell outer membrane"/>
    <property type="evidence" value="ECO:0007669"/>
    <property type="project" value="UniProtKB-SubCell"/>
</dbReference>
<evidence type="ECO:0000256" key="6">
    <source>
        <dbReference type="ARBA" id="ARBA00023136"/>
    </source>
</evidence>
<dbReference type="SUPFAM" id="SSF56935">
    <property type="entry name" value="Porins"/>
    <property type="match status" value="1"/>
</dbReference>
<evidence type="ECO:0000256" key="8">
    <source>
        <dbReference type="PROSITE-ProRule" id="PRU01360"/>
    </source>
</evidence>
<dbReference type="AlphaFoldDB" id="A0A2P8HES4"/>
<dbReference type="InterPro" id="IPR023996">
    <property type="entry name" value="TonB-dep_OMP_SusC/RagA"/>
</dbReference>
<dbReference type="EMBL" id="PYAW01000005">
    <property type="protein sequence ID" value="PSL44691.1"/>
    <property type="molecule type" value="Genomic_DNA"/>
</dbReference>
<keyword evidence="5" id="KW-0732">Signal</keyword>
<keyword evidence="7 8" id="KW-0998">Cell outer membrane</keyword>
<keyword evidence="6 8" id="KW-0472">Membrane</keyword>
<dbReference type="InterPro" id="IPR008969">
    <property type="entry name" value="CarboxyPept-like_regulatory"/>
</dbReference>
<evidence type="ECO:0000259" key="9">
    <source>
        <dbReference type="Pfam" id="PF07715"/>
    </source>
</evidence>
<dbReference type="Gene3D" id="2.40.170.20">
    <property type="entry name" value="TonB-dependent receptor, beta-barrel domain"/>
    <property type="match status" value="1"/>
</dbReference>
<dbReference type="NCBIfam" id="TIGR04057">
    <property type="entry name" value="SusC_RagA_signa"/>
    <property type="match status" value="1"/>
</dbReference>
<dbReference type="Proteomes" id="UP000240971">
    <property type="component" value="Unassembled WGS sequence"/>
</dbReference>
<dbReference type="SUPFAM" id="SSF49464">
    <property type="entry name" value="Carboxypeptidase regulatory domain-like"/>
    <property type="match status" value="1"/>
</dbReference>
<evidence type="ECO:0000256" key="2">
    <source>
        <dbReference type="ARBA" id="ARBA00022448"/>
    </source>
</evidence>
<evidence type="ECO:0000256" key="7">
    <source>
        <dbReference type="ARBA" id="ARBA00023237"/>
    </source>
</evidence>
<accession>A0A2P8HES4</accession>
<dbReference type="Gene3D" id="2.60.40.1120">
    <property type="entry name" value="Carboxypeptidase-like, regulatory domain"/>
    <property type="match status" value="1"/>
</dbReference>
<dbReference type="InterPro" id="IPR036942">
    <property type="entry name" value="Beta-barrel_TonB_sf"/>
</dbReference>
<keyword evidence="2 8" id="KW-0813">Transport</keyword>
<evidence type="ECO:0000313" key="11">
    <source>
        <dbReference type="Proteomes" id="UP000240971"/>
    </source>
</evidence>
<evidence type="ECO:0000256" key="3">
    <source>
        <dbReference type="ARBA" id="ARBA00022452"/>
    </source>
</evidence>
<reference evidence="10 11" key="1">
    <citation type="submission" date="2018-03" db="EMBL/GenBank/DDBJ databases">
        <title>Genomic Encyclopedia of Archaeal and Bacterial Type Strains, Phase II (KMG-II): from individual species to whole genera.</title>
        <authorList>
            <person name="Goeker M."/>
        </authorList>
    </citation>
    <scope>NUCLEOTIDE SEQUENCE [LARGE SCALE GENOMIC DNA]</scope>
    <source>
        <strain evidence="10 11">DSM 24859</strain>
    </source>
</reference>
<keyword evidence="11" id="KW-1185">Reference proteome</keyword>
<feature type="domain" description="TonB-dependent receptor plug" evidence="9">
    <location>
        <begin position="116"/>
        <end position="221"/>
    </location>
</feature>
<dbReference type="Pfam" id="PF13715">
    <property type="entry name" value="CarbopepD_reg_2"/>
    <property type="match status" value="1"/>
</dbReference>
<dbReference type="Gene3D" id="2.170.130.10">
    <property type="entry name" value="TonB-dependent receptor, plug domain"/>
    <property type="match status" value="1"/>
</dbReference>
<dbReference type="PROSITE" id="PS52016">
    <property type="entry name" value="TONB_DEPENDENT_REC_3"/>
    <property type="match status" value="1"/>
</dbReference>
<keyword evidence="4 8" id="KW-0812">Transmembrane</keyword>
<dbReference type="InterPro" id="IPR012910">
    <property type="entry name" value="Plug_dom"/>
</dbReference>